<keyword evidence="3" id="KW-0472">Membrane</keyword>
<keyword evidence="2" id="KW-1015">Disulfide bond</keyword>
<evidence type="ECO:0000313" key="6">
    <source>
        <dbReference type="EMBL" id="KAK5580545.1"/>
    </source>
</evidence>
<accession>A0AAN7U755</accession>
<feature type="transmembrane region" description="Helical" evidence="3">
    <location>
        <begin position="292"/>
        <end position="310"/>
    </location>
</feature>
<reference evidence="6 7" key="1">
    <citation type="submission" date="2023-11" db="EMBL/GenBank/DDBJ databases">
        <title>Dfirmibasis_genome.</title>
        <authorList>
            <person name="Edelbroek B."/>
            <person name="Kjellin J."/>
            <person name="Jerlstrom-Hultqvist J."/>
            <person name="Soderbom F."/>
        </authorList>
    </citation>
    <scope>NUCLEOTIDE SEQUENCE [LARGE SCALE GENOMIC DNA]</scope>
    <source>
        <strain evidence="6 7">TNS-C-14</strain>
    </source>
</reference>
<protein>
    <recommendedName>
        <fullName evidence="5">MRH domain-containing protein</fullName>
    </recommendedName>
</protein>
<dbReference type="Proteomes" id="UP001344447">
    <property type="component" value="Unassembled WGS sequence"/>
</dbReference>
<dbReference type="InterPro" id="IPR044865">
    <property type="entry name" value="MRH_dom"/>
</dbReference>
<sequence>MAITYYLFFICLISFSTNFAYSQISPSYCTYNGIDYSRLNNGSYSSLSAASGSNPAGKYRFFWNICGEAIKCDSSGVSACQLAVGSIFSATTVGLMSLGSFSMFDSVTPILHYTTNSNPCNDNIFRSFDILLSCSTGEIESSIVIEESKCSYRVLMSGQALCATPTPTPTTPTPTLTPTPTPTSNNVTCQASNGISMKSPDTITCSGYGPSICTTPSGYLCESVNTDSVIKCISPDHSISCIGNHFECYTTSYSCSIDLSSYNGLEVNGKIINSNYFSSPVLSPNSNANNSYIIIPSFIYLVFFIIQILFL</sequence>
<proteinExistence type="predicted"/>
<evidence type="ECO:0000259" key="5">
    <source>
        <dbReference type="PROSITE" id="PS51914"/>
    </source>
</evidence>
<feature type="chain" id="PRO_5042827653" description="MRH domain-containing protein" evidence="4">
    <location>
        <begin position="23"/>
        <end position="311"/>
    </location>
</feature>
<dbReference type="AlphaFoldDB" id="A0AAN7U755"/>
<keyword evidence="7" id="KW-1185">Reference proteome</keyword>
<gene>
    <name evidence="6" type="ORF">RB653_000565</name>
</gene>
<keyword evidence="1 4" id="KW-0732">Signal</keyword>
<evidence type="ECO:0000256" key="1">
    <source>
        <dbReference type="ARBA" id="ARBA00022729"/>
    </source>
</evidence>
<comment type="caution">
    <text evidence="6">The sequence shown here is derived from an EMBL/GenBank/DDBJ whole genome shotgun (WGS) entry which is preliminary data.</text>
</comment>
<evidence type="ECO:0000256" key="2">
    <source>
        <dbReference type="ARBA" id="ARBA00023157"/>
    </source>
</evidence>
<keyword evidence="3" id="KW-1133">Transmembrane helix</keyword>
<organism evidence="6 7">
    <name type="scientific">Dictyostelium firmibasis</name>
    <dbReference type="NCBI Taxonomy" id="79012"/>
    <lineage>
        <taxon>Eukaryota</taxon>
        <taxon>Amoebozoa</taxon>
        <taxon>Evosea</taxon>
        <taxon>Eumycetozoa</taxon>
        <taxon>Dictyostelia</taxon>
        <taxon>Dictyosteliales</taxon>
        <taxon>Dictyosteliaceae</taxon>
        <taxon>Dictyostelium</taxon>
    </lineage>
</organism>
<keyword evidence="3" id="KW-0812">Transmembrane</keyword>
<dbReference type="EMBL" id="JAVFKY010000002">
    <property type="protein sequence ID" value="KAK5580545.1"/>
    <property type="molecule type" value="Genomic_DNA"/>
</dbReference>
<dbReference type="PROSITE" id="PS51914">
    <property type="entry name" value="MRH"/>
    <property type="match status" value="1"/>
</dbReference>
<dbReference type="Gene3D" id="2.70.130.10">
    <property type="entry name" value="Mannose-6-phosphate receptor binding domain"/>
    <property type="match status" value="1"/>
</dbReference>
<name>A0AAN7U755_9MYCE</name>
<dbReference type="InterPro" id="IPR009011">
    <property type="entry name" value="Man6P_isomerase_rcpt-bd_dom_sf"/>
</dbReference>
<evidence type="ECO:0000256" key="4">
    <source>
        <dbReference type="SAM" id="SignalP"/>
    </source>
</evidence>
<evidence type="ECO:0000256" key="3">
    <source>
        <dbReference type="SAM" id="Phobius"/>
    </source>
</evidence>
<feature type="signal peptide" evidence="4">
    <location>
        <begin position="1"/>
        <end position="22"/>
    </location>
</feature>
<feature type="domain" description="MRH" evidence="5">
    <location>
        <begin position="27"/>
        <end position="164"/>
    </location>
</feature>
<dbReference type="SUPFAM" id="SSF50911">
    <property type="entry name" value="Mannose 6-phosphate receptor domain"/>
    <property type="match status" value="1"/>
</dbReference>
<evidence type="ECO:0000313" key="7">
    <source>
        <dbReference type="Proteomes" id="UP001344447"/>
    </source>
</evidence>